<protein>
    <submittedName>
        <fullName evidence="1">Uncharacterized protein</fullName>
    </submittedName>
</protein>
<dbReference type="OrthoDB" id="463809at2"/>
<dbReference type="EMBL" id="CZCS02000214">
    <property type="protein sequence ID" value="VXD23205.1"/>
    <property type="molecule type" value="Genomic_DNA"/>
</dbReference>
<evidence type="ECO:0000313" key="2">
    <source>
        <dbReference type="Proteomes" id="UP000182190"/>
    </source>
</evidence>
<comment type="caution">
    <text evidence="1">The sequence shown here is derived from an EMBL/GenBank/DDBJ whole genome shotgun (WGS) entry which is preliminary data.</text>
</comment>
<dbReference type="Proteomes" id="UP000182190">
    <property type="component" value="Unassembled WGS sequence"/>
</dbReference>
<dbReference type="AlphaFoldDB" id="A0A7Z9BUY0"/>
<keyword evidence="2" id="KW-1185">Reference proteome</keyword>
<organism evidence="1 2">
    <name type="scientific">Planktothrix paucivesiculata PCC 9631</name>
    <dbReference type="NCBI Taxonomy" id="671071"/>
    <lineage>
        <taxon>Bacteria</taxon>
        <taxon>Bacillati</taxon>
        <taxon>Cyanobacteriota</taxon>
        <taxon>Cyanophyceae</taxon>
        <taxon>Oscillatoriophycideae</taxon>
        <taxon>Oscillatoriales</taxon>
        <taxon>Microcoleaceae</taxon>
        <taxon>Planktothrix</taxon>
    </lineage>
</organism>
<reference evidence="1" key="1">
    <citation type="submission" date="2019-10" db="EMBL/GenBank/DDBJ databases">
        <authorList>
            <consortium name="Genoscope - CEA"/>
            <person name="William W."/>
        </authorList>
    </citation>
    <scope>NUCLEOTIDE SEQUENCE [LARGE SCALE GENOMIC DNA]</scope>
    <source>
        <strain evidence="1">BBR_PRJEB10994</strain>
    </source>
</reference>
<evidence type="ECO:0000313" key="1">
    <source>
        <dbReference type="EMBL" id="VXD23205.1"/>
    </source>
</evidence>
<name>A0A7Z9BUY0_9CYAN</name>
<dbReference type="RefSeq" id="WP_083621087.1">
    <property type="nucleotide sequence ID" value="NZ_LR735016.1"/>
</dbReference>
<proteinExistence type="predicted"/>
<accession>A0A7Z9BUY0</accession>
<gene>
    <name evidence="1" type="ORF">PL9631_710006</name>
</gene>
<sequence length="82" mass="9414">MNTQLVESLATIINTLSVEERQLLQKKVKINAEISPILANITVDKSAQDWIEKLQNWSMSHRQNTPLLSDEAVSRQGIYEEY</sequence>